<dbReference type="Gene3D" id="3.30.160.60">
    <property type="entry name" value="Classic Zinc Finger"/>
    <property type="match status" value="5"/>
</dbReference>
<evidence type="ECO:0000256" key="7">
    <source>
        <dbReference type="ARBA" id="ARBA00023015"/>
    </source>
</evidence>
<feature type="compositionally biased region" description="Basic and acidic residues" evidence="12">
    <location>
        <begin position="117"/>
        <end position="129"/>
    </location>
</feature>
<feature type="domain" description="C2H2-type" evidence="13">
    <location>
        <begin position="184"/>
        <end position="211"/>
    </location>
</feature>
<dbReference type="GO" id="GO:0000978">
    <property type="term" value="F:RNA polymerase II cis-regulatory region sequence-specific DNA binding"/>
    <property type="evidence" value="ECO:0007669"/>
    <property type="project" value="TreeGrafter"/>
</dbReference>
<feature type="domain" description="C2H2-type" evidence="13">
    <location>
        <begin position="128"/>
        <end position="155"/>
    </location>
</feature>
<evidence type="ECO:0000259" key="13">
    <source>
        <dbReference type="PROSITE" id="PS50157"/>
    </source>
</evidence>
<feature type="compositionally biased region" description="Polar residues" evidence="12">
    <location>
        <begin position="325"/>
        <end position="366"/>
    </location>
</feature>
<dbReference type="SUPFAM" id="SSF57667">
    <property type="entry name" value="beta-beta-alpha zinc fingers"/>
    <property type="match status" value="2"/>
</dbReference>
<dbReference type="Pfam" id="PF00096">
    <property type="entry name" value="zf-C2H2"/>
    <property type="match status" value="3"/>
</dbReference>
<evidence type="ECO:0000256" key="12">
    <source>
        <dbReference type="SAM" id="MobiDB-lite"/>
    </source>
</evidence>
<dbReference type="PANTHER" id="PTHR24390:SF260">
    <property type="entry name" value="ZINC FINGER PROTEIN 383-RELATED"/>
    <property type="match status" value="1"/>
</dbReference>
<dbReference type="InterPro" id="IPR013087">
    <property type="entry name" value="Znf_C2H2_type"/>
</dbReference>
<dbReference type="FunFam" id="3.30.160.60:FF:001430">
    <property type="entry name" value="Uncharacterized protein"/>
    <property type="match status" value="1"/>
</dbReference>
<reference evidence="14" key="2">
    <citation type="submission" date="2025-08" db="UniProtKB">
        <authorList>
            <consortium name="Ensembl"/>
        </authorList>
    </citation>
    <scope>IDENTIFICATION</scope>
</reference>
<dbReference type="GO" id="GO:0045893">
    <property type="term" value="P:positive regulation of DNA-templated transcription"/>
    <property type="evidence" value="ECO:0007669"/>
    <property type="project" value="UniProtKB-ARBA"/>
</dbReference>
<dbReference type="GO" id="GO:0005694">
    <property type="term" value="C:chromosome"/>
    <property type="evidence" value="ECO:0007669"/>
    <property type="project" value="UniProtKB-ARBA"/>
</dbReference>
<keyword evidence="6" id="KW-0862">Zinc</keyword>
<reference evidence="14" key="3">
    <citation type="submission" date="2025-09" db="UniProtKB">
        <authorList>
            <consortium name="Ensembl"/>
        </authorList>
    </citation>
    <scope>IDENTIFICATION</scope>
</reference>
<dbReference type="FunFam" id="3.30.160.60:FF:001343">
    <property type="entry name" value="Zinc finger protein 568"/>
    <property type="match status" value="1"/>
</dbReference>
<keyword evidence="10" id="KW-0539">Nucleus</keyword>
<sequence length="461" mass="50872">SPCSQGILQRYFGIIIPFAGSFWVFCLCLDVCRTFGLNIAVVEVLTDTRCPITKCSYLAFSPIQDFSFPKRGQMEEAEKPRSSLMRKGCKPSPGSCEEQRPSVSREGGRRSRQSSELVEKPPGGEKPHKCLECGKGFSYRSELIRHQKIHTGEKPYECGECGKSFSDRSNLNRHQRIHTGERPYECEKCGKGFSDSSNLMQHQAIHTGERPHTCLECGKTFGWSASLRVHQRIHTGERPYECPVCGKSFSQKCPECGKNTPSPSKHRPSHLQPTQDLLTLPCYLFLASPAPAKPLLSLSGSHNLLPVPPSPLPQDLSHPHRDSLRPSQSLSSTTSLIPNPAFQSFSSPSRLTQIAPSNVQHPRTPSQRPPGTPSQHIAISFSAILECRTSLPVYSRLSQTPSQLLPAHLNPSPEVSQISTLSPIAPMRSTLSLCSPTLSKFILNPSQHHTSPLPHLPAPRS</sequence>
<keyword evidence="4" id="KW-0677">Repeat</keyword>
<dbReference type="GO" id="GO:0008270">
    <property type="term" value="F:zinc ion binding"/>
    <property type="evidence" value="ECO:0007669"/>
    <property type="project" value="UniProtKB-KW"/>
</dbReference>
<evidence type="ECO:0000256" key="10">
    <source>
        <dbReference type="ARBA" id="ARBA00023242"/>
    </source>
</evidence>
<keyword evidence="9" id="KW-0804">Transcription</keyword>
<accession>A0A8C3U952</accession>
<reference evidence="14" key="1">
    <citation type="submission" date="2020-10" db="EMBL/GenBank/DDBJ databases">
        <title>Catharus ustulatus (Swainson's thrush) genome, bCatUst1, primary haplotype v2.</title>
        <authorList>
            <person name="Delmore K."/>
            <person name="Vafadar M."/>
            <person name="Formenti G."/>
            <person name="Chow W."/>
            <person name="Pelan S."/>
            <person name="Howe K."/>
            <person name="Rhie A."/>
            <person name="Mountcastle J."/>
            <person name="Haase B."/>
            <person name="Fedrigo O."/>
            <person name="Jarvis E.D."/>
        </authorList>
    </citation>
    <scope>NUCLEOTIDE SEQUENCE [LARGE SCALE GENOMIC DNA]</scope>
</reference>
<evidence type="ECO:0000256" key="6">
    <source>
        <dbReference type="ARBA" id="ARBA00022833"/>
    </source>
</evidence>
<evidence type="ECO:0000256" key="4">
    <source>
        <dbReference type="ARBA" id="ARBA00022737"/>
    </source>
</evidence>
<proteinExistence type="inferred from homology"/>
<feature type="region of interest" description="Disordered" evidence="12">
    <location>
        <begin position="307"/>
        <end position="375"/>
    </location>
</feature>
<keyword evidence="15" id="KW-1185">Reference proteome</keyword>
<dbReference type="Pfam" id="PF13465">
    <property type="entry name" value="zf-H2C2_2"/>
    <property type="match status" value="1"/>
</dbReference>
<dbReference type="Ensembl" id="ENSCUST00005010043.1">
    <property type="protein sequence ID" value="ENSCUSP00005009651.1"/>
    <property type="gene ID" value="ENSCUSG00005006153.1"/>
</dbReference>
<evidence type="ECO:0000256" key="2">
    <source>
        <dbReference type="ARBA" id="ARBA00006991"/>
    </source>
</evidence>
<dbReference type="FunFam" id="3.30.160.60:FF:001732">
    <property type="entry name" value="Zgc:162936"/>
    <property type="match status" value="1"/>
</dbReference>
<dbReference type="InterPro" id="IPR036236">
    <property type="entry name" value="Znf_C2H2_sf"/>
</dbReference>
<keyword evidence="5 11" id="KW-0863">Zinc-finger</keyword>
<dbReference type="PANTHER" id="PTHR24390">
    <property type="entry name" value="ZINC FINGER PROTEIN"/>
    <property type="match status" value="1"/>
</dbReference>
<dbReference type="Proteomes" id="UP000694563">
    <property type="component" value="Chromosome 36"/>
</dbReference>
<feature type="compositionally biased region" description="Basic and acidic residues" evidence="12">
    <location>
        <begin position="72"/>
        <end position="81"/>
    </location>
</feature>
<protein>
    <recommendedName>
        <fullName evidence="13">C2H2-type domain-containing protein</fullName>
    </recommendedName>
</protein>
<dbReference type="GO" id="GO:0003700">
    <property type="term" value="F:DNA-binding transcription factor activity"/>
    <property type="evidence" value="ECO:0007669"/>
    <property type="project" value="TreeGrafter"/>
</dbReference>
<evidence type="ECO:0000313" key="15">
    <source>
        <dbReference type="Proteomes" id="UP000694563"/>
    </source>
</evidence>
<comment type="similarity">
    <text evidence="2">Belongs to the krueppel C2H2-type zinc-finger protein family.</text>
</comment>
<evidence type="ECO:0000256" key="1">
    <source>
        <dbReference type="ARBA" id="ARBA00004123"/>
    </source>
</evidence>
<evidence type="ECO:0000256" key="5">
    <source>
        <dbReference type="ARBA" id="ARBA00022771"/>
    </source>
</evidence>
<dbReference type="GO" id="GO:0005634">
    <property type="term" value="C:nucleus"/>
    <property type="evidence" value="ECO:0007669"/>
    <property type="project" value="UniProtKB-SubCell"/>
</dbReference>
<evidence type="ECO:0000256" key="9">
    <source>
        <dbReference type="ARBA" id="ARBA00023163"/>
    </source>
</evidence>
<dbReference type="GO" id="GO:0006357">
    <property type="term" value="P:regulation of transcription by RNA polymerase II"/>
    <property type="evidence" value="ECO:0007669"/>
    <property type="project" value="TreeGrafter"/>
</dbReference>
<dbReference type="AlphaFoldDB" id="A0A8C3U952"/>
<dbReference type="PROSITE" id="PS50157">
    <property type="entry name" value="ZINC_FINGER_C2H2_2"/>
    <property type="match status" value="4"/>
</dbReference>
<comment type="subcellular location">
    <subcellularLocation>
        <location evidence="1">Nucleus</location>
    </subcellularLocation>
</comment>
<feature type="domain" description="C2H2-type" evidence="13">
    <location>
        <begin position="212"/>
        <end position="239"/>
    </location>
</feature>
<dbReference type="SMART" id="SM00355">
    <property type="entry name" value="ZnF_C2H2"/>
    <property type="match status" value="4"/>
</dbReference>
<evidence type="ECO:0000313" key="14">
    <source>
        <dbReference type="Ensembl" id="ENSCUSP00005009651.1"/>
    </source>
</evidence>
<evidence type="ECO:0000256" key="3">
    <source>
        <dbReference type="ARBA" id="ARBA00022723"/>
    </source>
</evidence>
<keyword evidence="7" id="KW-0805">Transcription regulation</keyword>
<name>A0A8C3U952_CATUS</name>
<feature type="domain" description="C2H2-type" evidence="13">
    <location>
        <begin position="156"/>
        <end position="183"/>
    </location>
</feature>
<organism evidence="14 15">
    <name type="scientific">Catharus ustulatus</name>
    <name type="common">Russet-backed thrush</name>
    <name type="synonym">Hylocichla ustulatus</name>
    <dbReference type="NCBI Taxonomy" id="91951"/>
    <lineage>
        <taxon>Eukaryota</taxon>
        <taxon>Metazoa</taxon>
        <taxon>Chordata</taxon>
        <taxon>Craniata</taxon>
        <taxon>Vertebrata</taxon>
        <taxon>Euteleostomi</taxon>
        <taxon>Archelosauria</taxon>
        <taxon>Archosauria</taxon>
        <taxon>Dinosauria</taxon>
        <taxon>Saurischia</taxon>
        <taxon>Theropoda</taxon>
        <taxon>Coelurosauria</taxon>
        <taxon>Aves</taxon>
        <taxon>Neognathae</taxon>
        <taxon>Neoaves</taxon>
        <taxon>Telluraves</taxon>
        <taxon>Australaves</taxon>
        <taxon>Passeriformes</taxon>
        <taxon>Turdidae</taxon>
        <taxon>Catharus</taxon>
    </lineage>
</organism>
<feature type="region of interest" description="Disordered" evidence="12">
    <location>
        <begin position="71"/>
        <end position="129"/>
    </location>
</feature>
<evidence type="ECO:0000256" key="11">
    <source>
        <dbReference type="PROSITE-ProRule" id="PRU00042"/>
    </source>
</evidence>
<dbReference type="FunFam" id="3.30.160.60:FF:000295">
    <property type="entry name" value="zinc finger protein 19"/>
    <property type="match status" value="1"/>
</dbReference>
<keyword evidence="3" id="KW-0479">Metal-binding</keyword>
<keyword evidence="8" id="KW-0238">DNA-binding</keyword>
<dbReference type="FunFam" id="3.30.160.60:FF:000794">
    <property type="entry name" value="zinc finger protein 2 isoform X2"/>
    <property type="match status" value="1"/>
</dbReference>
<evidence type="ECO:0000256" key="8">
    <source>
        <dbReference type="ARBA" id="ARBA00023125"/>
    </source>
</evidence>
<dbReference type="PROSITE" id="PS00028">
    <property type="entry name" value="ZINC_FINGER_C2H2_1"/>
    <property type="match status" value="4"/>
</dbReference>